<comment type="caution">
    <text evidence="8">Lacks conserved residue(s) required for the propagation of feature annotation.</text>
</comment>
<evidence type="ECO:0000256" key="1">
    <source>
        <dbReference type="ARBA" id="ARBA00004167"/>
    </source>
</evidence>
<evidence type="ECO:0000256" key="7">
    <source>
        <dbReference type="ARBA" id="ARBA00023157"/>
    </source>
</evidence>
<evidence type="ECO:0000313" key="10">
    <source>
        <dbReference type="Proteomes" id="UP000499080"/>
    </source>
</evidence>
<gene>
    <name evidence="9" type="ORF">AVEN_1159-2_1</name>
</gene>
<feature type="disulfide bond" evidence="8">
    <location>
        <begin position="12"/>
        <end position="30"/>
    </location>
</feature>
<dbReference type="InterPro" id="IPR002172">
    <property type="entry name" value="LDrepeatLR_classA_rpt"/>
</dbReference>
<evidence type="ECO:0000256" key="3">
    <source>
        <dbReference type="ARBA" id="ARBA00022692"/>
    </source>
</evidence>
<sequence length="210" mass="22928">DIECISKDSFKCTNTSCISQARVCDGRNDCENAADEIGCELRFYASGDNGWILELLYGRKDSGSGAGEIGSGDIECTDEDSFRCSSTSCIPLAEVCDGRKDCENGADEIGCGRKSIWIKFVFIVKTKSKSPITHIKSNTIGVRFMVEEESAASVGTRPWTPEGRSLTLSITFYALAGYNGMAFTPWVTLPREKTPDVHRPFHPGPPPPPR</sequence>
<dbReference type="PROSITE" id="PS50068">
    <property type="entry name" value="LDLRA_2"/>
    <property type="match status" value="2"/>
</dbReference>
<dbReference type="InterPro" id="IPR023415">
    <property type="entry name" value="LDLR_class-A_CS"/>
</dbReference>
<organism evidence="9 10">
    <name type="scientific">Araneus ventricosus</name>
    <name type="common">Orbweaver spider</name>
    <name type="synonym">Epeira ventricosa</name>
    <dbReference type="NCBI Taxonomy" id="182803"/>
    <lineage>
        <taxon>Eukaryota</taxon>
        <taxon>Metazoa</taxon>
        <taxon>Ecdysozoa</taxon>
        <taxon>Arthropoda</taxon>
        <taxon>Chelicerata</taxon>
        <taxon>Arachnida</taxon>
        <taxon>Araneae</taxon>
        <taxon>Araneomorphae</taxon>
        <taxon>Entelegynae</taxon>
        <taxon>Araneoidea</taxon>
        <taxon>Araneidae</taxon>
        <taxon>Araneus</taxon>
    </lineage>
</organism>
<dbReference type="GO" id="GO:0005886">
    <property type="term" value="C:plasma membrane"/>
    <property type="evidence" value="ECO:0007669"/>
    <property type="project" value="TreeGrafter"/>
</dbReference>
<keyword evidence="6" id="KW-0472">Membrane</keyword>
<evidence type="ECO:0000256" key="4">
    <source>
        <dbReference type="ARBA" id="ARBA00022737"/>
    </source>
</evidence>
<keyword evidence="10" id="KW-1185">Reference proteome</keyword>
<dbReference type="InterPro" id="IPR050685">
    <property type="entry name" value="LDLR"/>
</dbReference>
<dbReference type="CDD" id="cd00112">
    <property type="entry name" value="LDLa"/>
    <property type="match status" value="2"/>
</dbReference>
<dbReference type="Proteomes" id="UP000499080">
    <property type="component" value="Unassembled WGS sequence"/>
</dbReference>
<dbReference type="AlphaFoldDB" id="A0A4Y2KQC2"/>
<comment type="caution">
    <text evidence="9">The sequence shown here is derived from an EMBL/GenBank/DDBJ whole genome shotgun (WGS) entry which is preliminary data.</text>
</comment>
<feature type="disulfide bond" evidence="8">
    <location>
        <begin position="96"/>
        <end position="111"/>
    </location>
</feature>
<evidence type="ECO:0000313" key="9">
    <source>
        <dbReference type="EMBL" id="GBN04372.1"/>
    </source>
</evidence>
<dbReference type="PROSITE" id="PS01209">
    <property type="entry name" value="LDLRA_1"/>
    <property type="match status" value="2"/>
</dbReference>
<feature type="disulfide bond" evidence="8">
    <location>
        <begin position="24"/>
        <end position="39"/>
    </location>
</feature>
<dbReference type="PANTHER" id="PTHR24270">
    <property type="entry name" value="LOW-DENSITY LIPOPROTEIN RECEPTOR-RELATED"/>
    <property type="match status" value="1"/>
</dbReference>
<evidence type="ECO:0000256" key="8">
    <source>
        <dbReference type="PROSITE-ProRule" id="PRU00124"/>
    </source>
</evidence>
<dbReference type="PRINTS" id="PR00261">
    <property type="entry name" value="LDLRECEPTOR"/>
</dbReference>
<keyword evidence="5" id="KW-1133">Transmembrane helix</keyword>
<dbReference type="GO" id="GO:0016192">
    <property type="term" value="P:vesicle-mediated transport"/>
    <property type="evidence" value="ECO:0007669"/>
    <property type="project" value="UniProtKB-ARBA"/>
</dbReference>
<evidence type="ECO:0000256" key="2">
    <source>
        <dbReference type="ARBA" id="ARBA00004308"/>
    </source>
</evidence>
<evidence type="ECO:0000256" key="5">
    <source>
        <dbReference type="ARBA" id="ARBA00022989"/>
    </source>
</evidence>
<dbReference type="OrthoDB" id="6408173at2759"/>
<dbReference type="InterPro" id="IPR036055">
    <property type="entry name" value="LDL_receptor-like_sf"/>
</dbReference>
<dbReference type="SUPFAM" id="SSF57424">
    <property type="entry name" value="LDL receptor-like module"/>
    <property type="match status" value="2"/>
</dbReference>
<dbReference type="GO" id="GO:0012505">
    <property type="term" value="C:endomembrane system"/>
    <property type="evidence" value="ECO:0007669"/>
    <property type="project" value="UniProtKB-SubCell"/>
</dbReference>
<feature type="disulfide bond" evidence="8">
    <location>
        <begin position="84"/>
        <end position="102"/>
    </location>
</feature>
<reference evidence="9 10" key="1">
    <citation type="journal article" date="2019" name="Sci. Rep.">
        <title>Orb-weaving spider Araneus ventricosus genome elucidates the spidroin gene catalogue.</title>
        <authorList>
            <person name="Kono N."/>
            <person name="Nakamura H."/>
            <person name="Ohtoshi R."/>
            <person name="Moran D.A.P."/>
            <person name="Shinohara A."/>
            <person name="Yoshida Y."/>
            <person name="Fujiwara M."/>
            <person name="Mori M."/>
            <person name="Tomita M."/>
            <person name="Arakawa K."/>
        </authorList>
    </citation>
    <scope>NUCLEOTIDE SEQUENCE [LARGE SCALE GENOMIC DNA]</scope>
</reference>
<evidence type="ECO:0000256" key="6">
    <source>
        <dbReference type="ARBA" id="ARBA00023136"/>
    </source>
</evidence>
<accession>A0A4Y2KQC2</accession>
<keyword evidence="3" id="KW-0812">Transmembrane</keyword>
<dbReference type="SMART" id="SM00192">
    <property type="entry name" value="LDLa"/>
    <property type="match status" value="2"/>
</dbReference>
<protein>
    <submittedName>
        <fullName evidence="9">Uncharacterized protein</fullName>
    </submittedName>
</protein>
<comment type="subcellular location">
    <subcellularLocation>
        <location evidence="2">Endomembrane system</location>
    </subcellularLocation>
    <subcellularLocation>
        <location evidence="1">Membrane</location>
        <topology evidence="1">Single-pass membrane protein</topology>
    </subcellularLocation>
</comment>
<dbReference type="EMBL" id="BGPR01004878">
    <property type="protein sequence ID" value="GBN04372.1"/>
    <property type="molecule type" value="Genomic_DNA"/>
</dbReference>
<name>A0A4Y2KQC2_ARAVE</name>
<dbReference type="Pfam" id="PF00057">
    <property type="entry name" value="Ldl_recept_a"/>
    <property type="match status" value="2"/>
</dbReference>
<keyword evidence="4" id="KW-0677">Repeat</keyword>
<feature type="non-terminal residue" evidence="9">
    <location>
        <position position="1"/>
    </location>
</feature>
<dbReference type="Gene3D" id="4.10.400.10">
    <property type="entry name" value="Low-density Lipoprotein Receptor"/>
    <property type="match status" value="2"/>
</dbReference>
<keyword evidence="7 8" id="KW-1015">Disulfide bond</keyword>
<proteinExistence type="predicted"/>